<feature type="transmembrane region" description="Helical" evidence="6">
    <location>
        <begin position="126"/>
        <end position="149"/>
    </location>
</feature>
<feature type="transmembrane region" description="Helical" evidence="6">
    <location>
        <begin position="94"/>
        <end position="114"/>
    </location>
</feature>
<feature type="compositionally biased region" description="Pro residues" evidence="5">
    <location>
        <begin position="347"/>
        <end position="364"/>
    </location>
</feature>
<evidence type="ECO:0000313" key="7">
    <source>
        <dbReference type="EMBL" id="KAK3305375.1"/>
    </source>
</evidence>
<dbReference type="RefSeq" id="XP_062721155.1">
    <property type="nucleotide sequence ID" value="XM_062866266.1"/>
</dbReference>
<sequence length="432" mass="46170">MLVVGDCSGEACAVPAGSLPYGAAPAGNAVVLAAVVALLLPVSYAGLRYKTHLHSALLVAALLVEVGGHVGRIFLTADPASHASSAVYLMGTHWGAVLVGSAANLVLPHVMVLYGEEFQLVSDPVYLSFFFFVLDIFMLAFQSVGIGFASTANTATEVAQGVGILLAGLAIQAISLLTFLGTYRYFRYRLAHRRYILDERFSLVYTSRRFKNFMICVQVAAWLLMVRTAVRIAIFASGLTSAFARSQVAAFLLDDALVLVALLIFTVCPAGRAFGVAAWAATSPIASSSSSDRPDDLPLRRRRHRRNRSYPINKRIISLPYPSPSSTSPRFSPGSASRAAGMTPGLPAHPSPQGVPPPPVPPLMSPRNYPVHQRVPHDASPTHAVPFLAAQDSPGLDSTMWATAPVEHGRKRKMWGGSGPEGNQLVDSDALW</sequence>
<accession>A0AAJ0M1B7</accession>
<protein>
    <submittedName>
        <fullName evidence="7">RTA1 like protein-domain-containing protein</fullName>
    </submittedName>
</protein>
<reference evidence="7" key="2">
    <citation type="submission" date="2023-06" db="EMBL/GenBank/DDBJ databases">
        <authorList>
            <consortium name="Lawrence Berkeley National Laboratory"/>
            <person name="Mondo S.J."/>
            <person name="Hensen N."/>
            <person name="Bonometti L."/>
            <person name="Westerberg I."/>
            <person name="Brannstrom I.O."/>
            <person name="Guillou S."/>
            <person name="Cros-Aarteil S."/>
            <person name="Calhoun S."/>
            <person name="Haridas S."/>
            <person name="Kuo A."/>
            <person name="Pangilinan J."/>
            <person name="Riley R."/>
            <person name="Labutti K."/>
            <person name="Andreopoulos B."/>
            <person name="Lipzen A."/>
            <person name="Chen C."/>
            <person name="Yanf M."/>
            <person name="Daum C."/>
            <person name="Ng V."/>
            <person name="Clum A."/>
            <person name="Steindorff A."/>
            <person name="Ohm R."/>
            <person name="Martin F."/>
            <person name="Silar P."/>
            <person name="Natvig D."/>
            <person name="Lalanne C."/>
            <person name="Gautier V."/>
            <person name="Ament-Velasquez S.L."/>
            <person name="Kruys A."/>
            <person name="Hutchinson M.I."/>
            <person name="Powell A.J."/>
            <person name="Barry K."/>
            <person name="Miller A.N."/>
            <person name="Grigoriev I.V."/>
            <person name="Debuchy R."/>
            <person name="Gladieux P."/>
            <person name="Thoren M.H."/>
            <person name="Johannesson H."/>
        </authorList>
    </citation>
    <scope>NUCLEOTIDE SEQUENCE</scope>
    <source>
        <strain evidence="7">CBS 333.67</strain>
    </source>
</reference>
<dbReference type="GO" id="GO:0000324">
    <property type="term" value="C:fungal-type vacuole"/>
    <property type="evidence" value="ECO:0007669"/>
    <property type="project" value="TreeGrafter"/>
</dbReference>
<feature type="region of interest" description="Disordered" evidence="5">
    <location>
        <begin position="285"/>
        <end position="379"/>
    </location>
</feature>
<proteinExistence type="predicted"/>
<dbReference type="PANTHER" id="PTHR31465">
    <property type="entry name" value="PROTEIN RTA1-RELATED"/>
    <property type="match status" value="1"/>
</dbReference>
<keyword evidence="4 6" id="KW-0472">Membrane</keyword>
<keyword evidence="2 6" id="KW-0812">Transmembrane</keyword>
<feature type="region of interest" description="Disordered" evidence="5">
    <location>
        <begin position="411"/>
        <end position="432"/>
    </location>
</feature>
<feature type="transmembrane region" description="Helical" evidence="6">
    <location>
        <begin position="56"/>
        <end position="74"/>
    </location>
</feature>
<feature type="transmembrane region" description="Helical" evidence="6">
    <location>
        <begin position="256"/>
        <end position="281"/>
    </location>
</feature>
<organism evidence="7 8">
    <name type="scientific">Chaetomium strumarium</name>
    <dbReference type="NCBI Taxonomy" id="1170767"/>
    <lineage>
        <taxon>Eukaryota</taxon>
        <taxon>Fungi</taxon>
        <taxon>Dikarya</taxon>
        <taxon>Ascomycota</taxon>
        <taxon>Pezizomycotina</taxon>
        <taxon>Sordariomycetes</taxon>
        <taxon>Sordariomycetidae</taxon>
        <taxon>Sordariales</taxon>
        <taxon>Chaetomiaceae</taxon>
        <taxon>Chaetomium</taxon>
    </lineage>
</organism>
<keyword evidence="3 6" id="KW-1133">Transmembrane helix</keyword>
<dbReference type="Pfam" id="PF04479">
    <property type="entry name" value="RTA1"/>
    <property type="match status" value="1"/>
</dbReference>
<dbReference type="InterPro" id="IPR007568">
    <property type="entry name" value="RTA1"/>
</dbReference>
<evidence type="ECO:0000256" key="3">
    <source>
        <dbReference type="ARBA" id="ARBA00022989"/>
    </source>
</evidence>
<evidence type="ECO:0000313" key="8">
    <source>
        <dbReference type="Proteomes" id="UP001273166"/>
    </source>
</evidence>
<dbReference type="Proteomes" id="UP001273166">
    <property type="component" value="Unassembled WGS sequence"/>
</dbReference>
<comment type="subcellular location">
    <subcellularLocation>
        <location evidence="1">Membrane</location>
        <topology evidence="1">Multi-pass membrane protein</topology>
    </subcellularLocation>
</comment>
<dbReference type="GO" id="GO:0005886">
    <property type="term" value="C:plasma membrane"/>
    <property type="evidence" value="ECO:0007669"/>
    <property type="project" value="TreeGrafter"/>
</dbReference>
<name>A0AAJ0M1B7_9PEZI</name>
<evidence type="ECO:0000256" key="4">
    <source>
        <dbReference type="ARBA" id="ARBA00023136"/>
    </source>
</evidence>
<dbReference type="EMBL" id="JAUDZG010000004">
    <property type="protein sequence ID" value="KAK3305375.1"/>
    <property type="molecule type" value="Genomic_DNA"/>
</dbReference>
<feature type="transmembrane region" description="Helical" evidence="6">
    <location>
        <begin position="161"/>
        <end position="186"/>
    </location>
</feature>
<evidence type="ECO:0000256" key="5">
    <source>
        <dbReference type="SAM" id="MobiDB-lite"/>
    </source>
</evidence>
<evidence type="ECO:0000256" key="1">
    <source>
        <dbReference type="ARBA" id="ARBA00004141"/>
    </source>
</evidence>
<gene>
    <name evidence="7" type="ORF">B0T15DRAFT_485004</name>
</gene>
<comment type="caution">
    <text evidence="7">The sequence shown here is derived from an EMBL/GenBank/DDBJ whole genome shotgun (WGS) entry which is preliminary data.</text>
</comment>
<reference evidence="7" key="1">
    <citation type="journal article" date="2023" name="Mol. Phylogenet. Evol.">
        <title>Genome-scale phylogeny and comparative genomics of the fungal order Sordariales.</title>
        <authorList>
            <person name="Hensen N."/>
            <person name="Bonometti L."/>
            <person name="Westerberg I."/>
            <person name="Brannstrom I.O."/>
            <person name="Guillou S."/>
            <person name="Cros-Aarteil S."/>
            <person name="Calhoun S."/>
            <person name="Haridas S."/>
            <person name="Kuo A."/>
            <person name="Mondo S."/>
            <person name="Pangilinan J."/>
            <person name="Riley R."/>
            <person name="LaButti K."/>
            <person name="Andreopoulos B."/>
            <person name="Lipzen A."/>
            <person name="Chen C."/>
            <person name="Yan M."/>
            <person name="Daum C."/>
            <person name="Ng V."/>
            <person name="Clum A."/>
            <person name="Steindorff A."/>
            <person name="Ohm R.A."/>
            <person name="Martin F."/>
            <person name="Silar P."/>
            <person name="Natvig D.O."/>
            <person name="Lalanne C."/>
            <person name="Gautier V."/>
            <person name="Ament-Velasquez S.L."/>
            <person name="Kruys A."/>
            <person name="Hutchinson M.I."/>
            <person name="Powell A.J."/>
            <person name="Barry K."/>
            <person name="Miller A.N."/>
            <person name="Grigoriev I.V."/>
            <person name="Debuchy R."/>
            <person name="Gladieux P."/>
            <person name="Hiltunen Thoren M."/>
            <person name="Johannesson H."/>
        </authorList>
    </citation>
    <scope>NUCLEOTIDE SEQUENCE</scope>
    <source>
        <strain evidence="7">CBS 333.67</strain>
    </source>
</reference>
<dbReference type="GeneID" id="87885095"/>
<dbReference type="PANTHER" id="PTHR31465:SF9">
    <property type="entry name" value="SPHINGOID LONG-CHAIN BASE TRANSPORTER RSB1"/>
    <property type="match status" value="1"/>
</dbReference>
<feature type="transmembrane region" description="Helical" evidence="6">
    <location>
        <begin position="26"/>
        <end position="44"/>
    </location>
</feature>
<dbReference type="AlphaFoldDB" id="A0AAJ0M1B7"/>
<keyword evidence="8" id="KW-1185">Reference proteome</keyword>
<evidence type="ECO:0000256" key="6">
    <source>
        <dbReference type="SAM" id="Phobius"/>
    </source>
</evidence>
<feature type="compositionally biased region" description="Low complexity" evidence="5">
    <location>
        <begin position="318"/>
        <end position="337"/>
    </location>
</feature>
<evidence type="ECO:0000256" key="2">
    <source>
        <dbReference type="ARBA" id="ARBA00022692"/>
    </source>
</evidence>
<feature type="transmembrane region" description="Helical" evidence="6">
    <location>
        <begin position="213"/>
        <end position="236"/>
    </location>
</feature>